<dbReference type="AlphaFoldDB" id="A0A077ZF44"/>
<keyword evidence="12" id="KW-0752">Steroid biosynthesis</keyword>
<comment type="pathway">
    <text evidence="2">Isoprenoid biosynthesis; isopentenyl diphosphate biosynthesis via mevalonate pathway; isopentenyl diphosphate from (R)-mevalonate: step 2/3.</text>
</comment>
<organism evidence="18 19">
    <name type="scientific">Trichuris trichiura</name>
    <name type="common">Whipworm</name>
    <name type="synonym">Trichocephalus trichiurus</name>
    <dbReference type="NCBI Taxonomy" id="36087"/>
    <lineage>
        <taxon>Eukaryota</taxon>
        <taxon>Metazoa</taxon>
        <taxon>Ecdysozoa</taxon>
        <taxon>Nematoda</taxon>
        <taxon>Enoplea</taxon>
        <taxon>Dorylaimia</taxon>
        <taxon>Trichinellida</taxon>
        <taxon>Trichuridae</taxon>
        <taxon>Trichuris</taxon>
    </lineage>
</organism>
<evidence type="ECO:0000256" key="9">
    <source>
        <dbReference type="ARBA" id="ARBA00022777"/>
    </source>
</evidence>
<keyword evidence="5" id="KW-0444">Lipid biosynthesis</keyword>
<evidence type="ECO:0000256" key="7">
    <source>
        <dbReference type="ARBA" id="ARBA00022679"/>
    </source>
</evidence>
<evidence type="ECO:0000256" key="16">
    <source>
        <dbReference type="ARBA" id="ARBA00023221"/>
    </source>
</evidence>
<dbReference type="InterPro" id="IPR005919">
    <property type="entry name" value="Pmev_kin_anim"/>
</dbReference>
<dbReference type="UniPathway" id="UPA00057">
    <property type="reaction ID" value="UER00099"/>
</dbReference>
<dbReference type="PANTHER" id="PTHR13101">
    <property type="entry name" value="PHOSPHOMEVALONATE KINASE"/>
    <property type="match status" value="1"/>
</dbReference>
<reference evidence="18" key="2">
    <citation type="submission" date="2014-03" db="EMBL/GenBank/DDBJ databases">
        <title>The whipworm genome and dual-species transcriptomics of an intimate host-pathogen interaction.</title>
        <authorList>
            <person name="Foth B.J."/>
            <person name="Tsai I.J."/>
            <person name="Reid A.J."/>
            <person name="Bancroft A.J."/>
            <person name="Nichol S."/>
            <person name="Tracey A."/>
            <person name="Holroyd N."/>
            <person name="Cotton J.A."/>
            <person name="Stanley E.J."/>
            <person name="Zarowiecki M."/>
            <person name="Liu J.Z."/>
            <person name="Huckvale T."/>
            <person name="Cooper P.J."/>
            <person name="Grencis R.K."/>
            <person name="Berriman M."/>
        </authorList>
    </citation>
    <scope>NUCLEOTIDE SEQUENCE [LARGE SCALE GENOMIC DNA]</scope>
</reference>
<keyword evidence="8" id="KW-0547">Nucleotide-binding</keyword>
<keyword evidence="4" id="KW-0963">Cytoplasm</keyword>
<dbReference type="EMBL" id="HG806479">
    <property type="protein sequence ID" value="CDW59022.1"/>
    <property type="molecule type" value="Genomic_DNA"/>
</dbReference>
<keyword evidence="6" id="KW-0153">Cholesterol metabolism</keyword>
<sequence>MLLLAGKRKSGKDFVATLLEQALARNSQEIISIIPIHISNPLKREFAQLHGLTYEKLLTTSQYKELYREAMVAWGEEVRKRDSAYFCRLAIQEAVSLRNEDADITVWIICDCRRHSDITFFENSFDSKSLVMRLRVEAVETVRRQRGWIFVPGIDDRETECDLDDELKWNCILHNNDSSIYNQIDILCRHILASTTSRRHNPAVPFTFQLLFHG</sequence>
<dbReference type="Gene3D" id="3.40.50.300">
    <property type="entry name" value="P-loop containing nucleotide triphosphate hydrolases"/>
    <property type="match status" value="1"/>
</dbReference>
<dbReference type="Proteomes" id="UP000030665">
    <property type="component" value="Unassembled WGS sequence"/>
</dbReference>
<evidence type="ECO:0000313" key="18">
    <source>
        <dbReference type="EMBL" id="CDW59022.1"/>
    </source>
</evidence>
<keyword evidence="13" id="KW-0756">Sterol biosynthesis</keyword>
<dbReference type="EC" id="2.7.4.2" evidence="3"/>
<proteinExistence type="predicted"/>
<name>A0A077ZF44_TRITR</name>
<evidence type="ECO:0000256" key="12">
    <source>
        <dbReference type="ARBA" id="ARBA00022955"/>
    </source>
</evidence>
<reference evidence="18" key="1">
    <citation type="submission" date="2014-01" db="EMBL/GenBank/DDBJ databases">
        <authorList>
            <person name="Aslett M."/>
        </authorList>
    </citation>
    <scope>NUCLEOTIDE SEQUENCE</scope>
</reference>
<dbReference type="Pfam" id="PF04275">
    <property type="entry name" value="P-mevalo_kinase"/>
    <property type="match status" value="1"/>
</dbReference>
<dbReference type="GO" id="GO:0019287">
    <property type="term" value="P:isopentenyl diphosphate biosynthetic process, mevalonate pathway"/>
    <property type="evidence" value="ECO:0007669"/>
    <property type="project" value="UniProtKB-UniPathway"/>
</dbReference>
<keyword evidence="14" id="KW-0443">Lipid metabolism</keyword>
<dbReference type="InterPro" id="IPR027417">
    <property type="entry name" value="P-loop_NTPase"/>
</dbReference>
<gene>
    <name evidence="18" type="ORF">TTRE_0000735201</name>
</gene>
<dbReference type="GO" id="GO:0004631">
    <property type="term" value="F:phosphomevalonate kinase activity"/>
    <property type="evidence" value="ECO:0007669"/>
    <property type="project" value="UniProtKB-EC"/>
</dbReference>
<dbReference type="GO" id="GO:0005829">
    <property type="term" value="C:cytosol"/>
    <property type="evidence" value="ECO:0007669"/>
    <property type="project" value="UniProtKB-SubCell"/>
</dbReference>
<keyword evidence="15" id="KW-1207">Sterol metabolism</keyword>
<dbReference type="PANTHER" id="PTHR13101:SF1">
    <property type="entry name" value="PHOSPHOMEVALONATE KINASE"/>
    <property type="match status" value="1"/>
</dbReference>
<evidence type="ECO:0000256" key="8">
    <source>
        <dbReference type="ARBA" id="ARBA00022741"/>
    </source>
</evidence>
<keyword evidence="9 18" id="KW-0418">Kinase</keyword>
<keyword evidence="16" id="KW-0753">Steroid metabolism</keyword>
<evidence type="ECO:0000256" key="4">
    <source>
        <dbReference type="ARBA" id="ARBA00022490"/>
    </source>
</evidence>
<keyword evidence="19" id="KW-1185">Reference proteome</keyword>
<evidence type="ECO:0000256" key="14">
    <source>
        <dbReference type="ARBA" id="ARBA00023098"/>
    </source>
</evidence>
<evidence type="ECO:0000313" key="19">
    <source>
        <dbReference type="Proteomes" id="UP000030665"/>
    </source>
</evidence>
<comment type="subcellular location">
    <subcellularLocation>
        <location evidence="1">Cytoplasm</location>
        <location evidence="1">Cytosol</location>
    </subcellularLocation>
</comment>
<evidence type="ECO:0000256" key="10">
    <source>
        <dbReference type="ARBA" id="ARBA00022778"/>
    </source>
</evidence>
<dbReference type="GO" id="GO:0006695">
    <property type="term" value="P:cholesterol biosynthetic process"/>
    <property type="evidence" value="ECO:0007669"/>
    <property type="project" value="UniProtKB-KW"/>
</dbReference>
<evidence type="ECO:0000256" key="11">
    <source>
        <dbReference type="ARBA" id="ARBA00022840"/>
    </source>
</evidence>
<keyword evidence="7" id="KW-0808">Transferase</keyword>
<dbReference type="GO" id="GO:0005524">
    <property type="term" value="F:ATP binding"/>
    <property type="evidence" value="ECO:0007669"/>
    <property type="project" value="UniProtKB-KW"/>
</dbReference>
<evidence type="ECO:0000256" key="13">
    <source>
        <dbReference type="ARBA" id="ARBA00023011"/>
    </source>
</evidence>
<evidence type="ECO:0000256" key="17">
    <source>
        <dbReference type="ARBA" id="ARBA00034549"/>
    </source>
</evidence>
<protein>
    <recommendedName>
        <fullName evidence="17">Phosphomevalonate kinase</fullName>
        <ecNumber evidence="3">2.7.4.2</ecNumber>
    </recommendedName>
</protein>
<evidence type="ECO:0000256" key="2">
    <source>
        <dbReference type="ARBA" id="ARBA00005017"/>
    </source>
</evidence>
<evidence type="ECO:0000256" key="6">
    <source>
        <dbReference type="ARBA" id="ARBA00022548"/>
    </source>
</evidence>
<accession>A0A077ZF44</accession>
<dbReference type="OrthoDB" id="2401875at2759"/>
<evidence type="ECO:0000256" key="5">
    <source>
        <dbReference type="ARBA" id="ARBA00022516"/>
    </source>
</evidence>
<evidence type="ECO:0000256" key="15">
    <source>
        <dbReference type="ARBA" id="ARBA00023166"/>
    </source>
</evidence>
<evidence type="ECO:0000256" key="1">
    <source>
        <dbReference type="ARBA" id="ARBA00004514"/>
    </source>
</evidence>
<keyword evidence="10" id="KW-0152">Cholesterol biosynthesis</keyword>
<evidence type="ECO:0000256" key="3">
    <source>
        <dbReference type="ARBA" id="ARBA00012958"/>
    </source>
</evidence>
<dbReference type="STRING" id="36087.A0A077ZF44"/>
<keyword evidence="11" id="KW-0067">ATP-binding</keyword>